<accession>A0A1L5F540</accession>
<proteinExistence type="predicted"/>
<reference evidence="2 3" key="1">
    <citation type="submission" date="2016-12" db="EMBL/GenBank/DDBJ databases">
        <title>Complete genome sequence of Clostridium kluyveri JZZ isolated from the pit mud of a Chinese flavor liquor-making factory.</title>
        <authorList>
            <person name="Wang Y."/>
        </authorList>
    </citation>
    <scope>NUCLEOTIDE SEQUENCE [LARGE SCALE GENOMIC DNA]</scope>
    <source>
        <strain evidence="2 3">JZZ</strain>
    </source>
</reference>
<dbReference type="Proteomes" id="UP000184604">
    <property type="component" value="Chromosome"/>
</dbReference>
<dbReference type="InterPro" id="IPR012437">
    <property type="entry name" value="DUF1638"/>
</dbReference>
<evidence type="ECO:0000259" key="1">
    <source>
        <dbReference type="Pfam" id="PF07796"/>
    </source>
</evidence>
<name>A0A1L5F540_CLOKL</name>
<evidence type="ECO:0000313" key="2">
    <source>
        <dbReference type="EMBL" id="APM38087.1"/>
    </source>
</evidence>
<organism evidence="2 3">
    <name type="scientific">Clostridium kluyveri</name>
    <dbReference type="NCBI Taxonomy" id="1534"/>
    <lineage>
        <taxon>Bacteria</taxon>
        <taxon>Bacillati</taxon>
        <taxon>Bacillota</taxon>
        <taxon>Clostridia</taxon>
        <taxon>Eubacteriales</taxon>
        <taxon>Clostridiaceae</taxon>
        <taxon>Clostridium</taxon>
    </lineage>
</organism>
<dbReference type="AlphaFoldDB" id="A0A1L5F540"/>
<evidence type="ECO:0000313" key="3">
    <source>
        <dbReference type="Proteomes" id="UP000184604"/>
    </source>
</evidence>
<dbReference type="Pfam" id="PF07796">
    <property type="entry name" value="DUF1638"/>
    <property type="match status" value="1"/>
</dbReference>
<feature type="domain" description="DUF1638" evidence="1">
    <location>
        <begin position="29"/>
        <end position="192"/>
    </location>
</feature>
<protein>
    <recommendedName>
        <fullName evidence="1">DUF1638 domain-containing protein</fullName>
    </recommendedName>
</protein>
<sequence>MKIKVIACEVMKEEILSIEPLPHEEFQFISMDYHLYPKKLGRELQNIIDKSLGYSRIILAFGLCGGAARDLKATNCALTIPRVHDCISVFLASDKGYVCDFEKEKGIFYLTCGWMITEKSILSDHQRILEKHGEKKALSLLNRMYDSYKKVLFIHTDRSSQDEEILQSKQIASLLNVKYEEIKGRIDFIKKIVRGPWDDKNFINIDPLGVITEEDFGISAK</sequence>
<gene>
    <name evidence="2" type="ORF">BS101_04720</name>
</gene>
<dbReference type="EMBL" id="CP018335">
    <property type="protein sequence ID" value="APM38087.1"/>
    <property type="molecule type" value="Genomic_DNA"/>
</dbReference>
<dbReference type="OrthoDB" id="9787351at2"/>